<gene>
    <name evidence="1" type="ORF">GKJPGBOP_00041</name>
</gene>
<comment type="caution">
    <text evidence="1">The sequence shown here is derived from an EMBL/GenBank/DDBJ whole genome shotgun (WGS) entry which is preliminary data.</text>
</comment>
<protein>
    <submittedName>
        <fullName evidence="1">Uncharacterized protein</fullName>
    </submittedName>
</protein>
<dbReference type="RefSeq" id="WP_170251444.1">
    <property type="nucleotide sequence ID" value="NZ_BHZD01000001.1"/>
</dbReference>
<accession>A0A401VTL6</accession>
<organism evidence="1 2">
    <name type="scientific">Streptomyces paromomycinus</name>
    <name type="common">Streptomyces rimosus subsp. paromomycinus</name>
    <dbReference type="NCBI Taxonomy" id="92743"/>
    <lineage>
        <taxon>Bacteria</taxon>
        <taxon>Bacillati</taxon>
        <taxon>Actinomycetota</taxon>
        <taxon>Actinomycetes</taxon>
        <taxon>Kitasatosporales</taxon>
        <taxon>Streptomycetaceae</taxon>
        <taxon>Streptomyces</taxon>
    </lineage>
</organism>
<sequence>MACFAAASGVAYGVNKYRKYAEDKKMDRRISELEAAGTPAEIGPS</sequence>
<dbReference type="Proteomes" id="UP000286746">
    <property type="component" value="Unassembled WGS sequence"/>
</dbReference>
<dbReference type="AlphaFoldDB" id="A0A401VTL6"/>
<dbReference type="EMBL" id="BHZD01000001">
    <property type="protein sequence ID" value="GCD40392.1"/>
    <property type="molecule type" value="Genomic_DNA"/>
</dbReference>
<evidence type="ECO:0000313" key="1">
    <source>
        <dbReference type="EMBL" id="GCD40392.1"/>
    </source>
</evidence>
<keyword evidence="2" id="KW-1185">Reference proteome</keyword>
<evidence type="ECO:0000313" key="2">
    <source>
        <dbReference type="Proteomes" id="UP000286746"/>
    </source>
</evidence>
<reference evidence="1 2" key="1">
    <citation type="submission" date="2018-11" db="EMBL/GenBank/DDBJ databases">
        <title>Whole genome sequence of Streptomyces paromomycinus NBRC 15454(T).</title>
        <authorList>
            <person name="Komaki H."/>
            <person name="Tamura T."/>
        </authorList>
    </citation>
    <scope>NUCLEOTIDE SEQUENCE [LARGE SCALE GENOMIC DNA]</scope>
    <source>
        <strain evidence="1 2">NBRC 15454</strain>
    </source>
</reference>
<proteinExistence type="predicted"/>
<name>A0A401VTL6_STREY</name>